<organism evidence="1 2">
    <name type="scientific">Candidatus Flavonifractor intestinipullorum</name>
    <dbReference type="NCBI Taxonomy" id="2838587"/>
    <lineage>
        <taxon>Bacteria</taxon>
        <taxon>Bacillati</taxon>
        <taxon>Bacillota</taxon>
        <taxon>Clostridia</taxon>
        <taxon>Eubacteriales</taxon>
        <taxon>Oscillospiraceae</taxon>
        <taxon>Flavonifractor</taxon>
    </lineage>
</organism>
<protein>
    <submittedName>
        <fullName evidence="1">Uncharacterized protein</fullName>
    </submittedName>
</protein>
<reference evidence="1" key="1">
    <citation type="journal article" date="2021" name="PeerJ">
        <title>Extensive microbial diversity within the chicken gut microbiome revealed by metagenomics and culture.</title>
        <authorList>
            <person name="Gilroy R."/>
            <person name="Ravi A."/>
            <person name="Getino M."/>
            <person name="Pursley I."/>
            <person name="Horton D.L."/>
            <person name="Alikhan N.F."/>
            <person name="Baker D."/>
            <person name="Gharbi K."/>
            <person name="Hall N."/>
            <person name="Watson M."/>
            <person name="Adriaenssens E.M."/>
            <person name="Foster-Nyarko E."/>
            <person name="Jarju S."/>
            <person name="Secka A."/>
            <person name="Antonio M."/>
            <person name="Oren A."/>
            <person name="Chaudhuri R.R."/>
            <person name="La Ragione R."/>
            <person name="Hildebrand F."/>
            <person name="Pallen M.J."/>
        </authorList>
    </citation>
    <scope>NUCLEOTIDE SEQUENCE</scope>
    <source>
        <strain evidence="1">CHK189-11263</strain>
    </source>
</reference>
<evidence type="ECO:0000313" key="2">
    <source>
        <dbReference type="Proteomes" id="UP000824208"/>
    </source>
</evidence>
<dbReference type="SUPFAM" id="SSF52540">
    <property type="entry name" value="P-loop containing nucleoside triphosphate hydrolases"/>
    <property type="match status" value="1"/>
</dbReference>
<gene>
    <name evidence="1" type="ORF">H9714_05570</name>
</gene>
<name>A0A9D2S687_9FIRM</name>
<dbReference type="Proteomes" id="UP000824208">
    <property type="component" value="Unassembled WGS sequence"/>
</dbReference>
<reference evidence="1" key="2">
    <citation type="submission" date="2021-04" db="EMBL/GenBank/DDBJ databases">
        <authorList>
            <person name="Gilroy R."/>
        </authorList>
    </citation>
    <scope>NUCLEOTIDE SEQUENCE</scope>
    <source>
        <strain evidence="1">CHK189-11263</strain>
    </source>
</reference>
<dbReference type="AlphaFoldDB" id="A0A9D2S687"/>
<comment type="caution">
    <text evidence="1">The sequence shown here is derived from an EMBL/GenBank/DDBJ whole genome shotgun (WGS) entry which is preliminary data.</text>
</comment>
<dbReference type="InterPro" id="IPR027417">
    <property type="entry name" value="P-loop_NTPase"/>
</dbReference>
<accession>A0A9D2S687</accession>
<dbReference type="Gene3D" id="3.40.50.300">
    <property type="entry name" value="P-loop containing nucleotide triphosphate hydrolases"/>
    <property type="match status" value="1"/>
</dbReference>
<evidence type="ECO:0000313" key="1">
    <source>
        <dbReference type="EMBL" id="HJB57000.1"/>
    </source>
</evidence>
<sequence>MDVYLGQPPATADPVKDSETGRIKEILHQILKVRWDKAKDIGARGAVLMRERADIQELLNLSEQLSGLQPGTLESLCGKQLAEQITADRRRLEHCLEKYDQAIRANTAMYERFQRKTINLSVIGKIGAGKSKFLQTVSGLGNECIPSLMGASCTGVTSIIENITDGSTRALITFKTEQEVMDNLIQEARSLAERIGALVADGAEPVEIGPLTSLDEAQITLVFDQLQERAQQLYQGGNKVAQNYKTEAKALKEAYTIHRKEWYPLLSGAAGYSASAYDPDLEQLGGGDGNPVYRLDKPERIQEYVSKHNYFRYIAVKRVVVQTGLQDLEGEIRLVDTVGIGDTSADTRSRLEDAIRNESDGVIILMKARERVENDESIAQEDIDFLNELKGILREHWDKRPGLWMSFLLNNATGDKKALQPFAEKYLEWMAGAYGANDDLFGVNGIRLRSVVDVADGPAVRENVRSFLEYISRNLTQIDDVLEKDTLRLIGAVREEKARLRRQLRGWTEGIAVSQQDLNYTQILMEERIDRLEYELSQYISRIRSREETAEKSGGSFLRQRLSMVERLMHGEMLPEPPAALSDIIAQACKTYPADFAQARLAAIRRLPEVVRRIAVMPSQEQKELEQSYKADVAGILVHSLGLDLSRIGEHGEPAPDTTDPHVFRALAALLLTNVGKSSEIRDAFLSLDQFRLNEMNGVTKVLFIHHASQHLVERPYLQKKPEEPSKIQSAKALILEQSGKFHRSAEDDEANTCVTPGNEKRLLQELQGKLQEFVLAVQDSVGTETYLVSYYDQMLEELYHFMQVLTPEFESRWLLIFHDLKERGLLLEDEQVRKSHELLKQAALQLEAYFGRAQDGEPVGTEN</sequence>
<proteinExistence type="predicted"/>
<dbReference type="EMBL" id="DWYC01000053">
    <property type="protein sequence ID" value="HJB57000.1"/>
    <property type="molecule type" value="Genomic_DNA"/>
</dbReference>